<evidence type="ECO:0000313" key="1">
    <source>
        <dbReference type="EMBL" id="OAO13065.1"/>
    </source>
</evidence>
<accession>A0A196S7N6</accession>
<reference evidence="1 2" key="1">
    <citation type="submission" date="2016-05" db="EMBL/GenBank/DDBJ databases">
        <title>Nuclear genome of Blastocystis sp. subtype 1 NandII.</title>
        <authorList>
            <person name="Gentekaki E."/>
            <person name="Curtis B."/>
            <person name="Stairs C."/>
            <person name="Eme L."/>
            <person name="Herman E."/>
            <person name="Klimes V."/>
            <person name="Arias M.C."/>
            <person name="Elias M."/>
            <person name="Hilliou F."/>
            <person name="Klute M."/>
            <person name="Malik S.-B."/>
            <person name="Pightling A."/>
            <person name="Rachubinski R."/>
            <person name="Salas D."/>
            <person name="Schlacht A."/>
            <person name="Suga H."/>
            <person name="Archibald J."/>
            <person name="Ball S.G."/>
            <person name="Clark G."/>
            <person name="Dacks J."/>
            <person name="Van Der Giezen M."/>
            <person name="Tsaousis A."/>
            <person name="Roger A."/>
        </authorList>
    </citation>
    <scope>NUCLEOTIDE SEQUENCE [LARGE SCALE GENOMIC DNA]</scope>
    <source>
        <strain evidence="2">ATCC 50177 / NandII</strain>
    </source>
</reference>
<proteinExistence type="predicted"/>
<dbReference type="EMBL" id="LXWW01000472">
    <property type="protein sequence ID" value="OAO13065.1"/>
    <property type="molecule type" value="Genomic_DNA"/>
</dbReference>
<gene>
    <name evidence="1" type="ORF">AV274_5282</name>
</gene>
<comment type="caution">
    <text evidence="1">The sequence shown here is derived from an EMBL/GenBank/DDBJ whole genome shotgun (WGS) entry which is preliminary data.</text>
</comment>
<sequence length="423" mass="49001">MRRVLMDGYVTERCEKRMVNDEEVEIVTYQGEHCDEYLVREVKSGRCSLFYKGIVKLSWKEVNGVRTGGFTVYEKGKALRSEDWNQLAGKEHRCIENCKNGLELVIEGDGVVYRGGFDDVESMKREGRGMEYDEKSGRVLRCGVWKNDELFQIEKECEDEEVMIEYTIDEGMENVSLLNRHPVYEGGFVFDEEKREVLRHGYGCEIDVNTGIAVREGTWERGELKESVELFDGWYVKVEGNEVFDWGLNMKVEIHNWNEWKNVSERVTELVIPSNCCNEAEWSVLDVSELKWLKSIEIGDECFENVKEVKLIGISQLESVVIGKNCFTKKKNNHGNDPNRHFYLKNCEKLRELKIGRYSFSDYVVCEIENVPSLAAVEMGNVTEESRNFYYASLELKNLPCLISLLFGRDAFECCSRAVFESE</sequence>
<organism evidence="1 2">
    <name type="scientific">Blastocystis sp. subtype 1 (strain ATCC 50177 / NandII)</name>
    <dbReference type="NCBI Taxonomy" id="478820"/>
    <lineage>
        <taxon>Eukaryota</taxon>
        <taxon>Sar</taxon>
        <taxon>Stramenopiles</taxon>
        <taxon>Bigyra</taxon>
        <taxon>Opalozoa</taxon>
        <taxon>Opalinata</taxon>
        <taxon>Blastocystidae</taxon>
        <taxon>Blastocystis</taxon>
    </lineage>
</organism>
<dbReference type="AlphaFoldDB" id="A0A196S7N6"/>
<dbReference type="Proteomes" id="UP000078348">
    <property type="component" value="Unassembled WGS sequence"/>
</dbReference>
<name>A0A196S7N6_BLAHN</name>
<dbReference type="OrthoDB" id="676979at2759"/>
<evidence type="ECO:0000313" key="2">
    <source>
        <dbReference type="Proteomes" id="UP000078348"/>
    </source>
</evidence>
<keyword evidence="2" id="KW-1185">Reference proteome</keyword>
<protein>
    <submittedName>
        <fullName evidence="1">Uncharacterized protein</fullName>
    </submittedName>
</protein>